<evidence type="ECO:0000256" key="8">
    <source>
        <dbReference type="SAM" id="MobiDB-lite"/>
    </source>
</evidence>
<dbReference type="Pfam" id="PF00190">
    <property type="entry name" value="Cupin_1"/>
    <property type="match status" value="2"/>
</dbReference>
<dbReference type="EMBL" id="KE345336">
    <property type="protein sequence ID" value="EXC01804.1"/>
    <property type="molecule type" value="Genomic_DNA"/>
</dbReference>
<protein>
    <recommendedName>
        <fullName evidence="6">11S seed storage protein</fullName>
    </recommendedName>
</protein>
<proteinExistence type="inferred from homology"/>
<dbReference type="InterPro" id="IPR050253">
    <property type="entry name" value="Seed_Storage-Functional"/>
</dbReference>
<dbReference type="InterPro" id="IPR011051">
    <property type="entry name" value="RmlC_Cupin_sf"/>
</dbReference>
<name>W9RPD8_9ROSA</name>
<keyword evidence="11" id="KW-1185">Reference proteome</keyword>
<gene>
    <name evidence="10" type="ORF">L484_021443</name>
</gene>
<feature type="chain" id="PRO_5007751544" description="11S seed storage protein" evidence="7">
    <location>
        <begin position="23"/>
        <end position="490"/>
    </location>
</feature>
<evidence type="ECO:0000256" key="4">
    <source>
        <dbReference type="ARBA" id="ARBA00023157"/>
    </source>
</evidence>
<evidence type="ECO:0000256" key="7">
    <source>
        <dbReference type="RuleBase" id="RU003681"/>
    </source>
</evidence>
<dbReference type="Gene3D" id="2.60.120.10">
    <property type="entry name" value="Jelly Rolls"/>
    <property type="match status" value="2"/>
</dbReference>
<evidence type="ECO:0000313" key="10">
    <source>
        <dbReference type="EMBL" id="EXC01804.1"/>
    </source>
</evidence>
<dbReference type="Proteomes" id="UP000030645">
    <property type="component" value="Unassembled WGS sequence"/>
</dbReference>
<evidence type="ECO:0000259" key="9">
    <source>
        <dbReference type="SMART" id="SM00835"/>
    </source>
</evidence>
<dbReference type="InterPro" id="IPR022379">
    <property type="entry name" value="11S_seedstore_CS"/>
</dbReference>
<dbReference type="CDD" id="cd02243">
    <property type="entry name" value="cupin_11S_legumin_C"/>
    <property type="match status" value="1"/>
</dbReference>
<dbReference type="PROSITE" id="PS00305">
    <property type="entry name" value="11S_SEED_STORAGE"/>
    <property type="match status" value="1"/>
</dbReference>
<keyword evidence="7" id="KW-0732">Signal</keyword>
<dbReference type="PRINTS" id="PR00439">
    <property type="entry name" value="11SGLOBULIN"/>
</dbReference>
<comment type="similarity">
    <text evidence="1 7">Belongs to the 11S seed storage protein (globulins) family.</text>
</comment>
<reference evidence="11" key="1">
    <citation type="submission" date="2013-01" db="EMBL/GenBank/DDBJ databases">
        <title>Draft Genome Sequence of a Mulberry Tree, Morus notabilis C.K. Schneid.</title>
        <authorList>
            <person name="He N."/>
            <person name="Zhao S."/>
        </authorList>
    </citation>
    <scope>NUCLEOTIDE SEQUENCE</scope>
</reference>
<dbReference type="InterPro" id="IPR014710">
    <property type="entry name" value="RmlC-like_jellyroll"/>
</dbReference>
<dbReference type="CDD" id="cd02242">
    <property type="entry name" value="cupin_11S_legumin_N"/>
    <property type="match status" value="1"/>
</dbReference>
<dbReference type="InterPro" id="IPR006045">
    <property type="entry name" value="Cupin_1"/>
</dbReference>
<dbReference type="SUPFAM" id="SSF51182">
    <property type="entry name" value="RmlC-like cupins"/>
    <property type="match status" value="1"/>
</dbReference>
<dbReference type="SMART" id="SM00835">
    <property type="entry name" value="Cupin_1"/>
    <property type="match status" value="2"/>
</dbReference>
<sequence length="490" mass="56397">MASSSLLCITLLSLALFHNCFAQIEQMPLRSRQQMQQRKQQQRWQTECRLDRLNALQPSRRVESEAGISEYWDLENEDELQCAGVSAVRHTIHRRGLLLPFFTNAPDLTYIIQGMYSRGIQGAVIPGCPETYESGQSQQSQRSQQQHQKVREIREGDIVAAPAGVAQWFYNNGDSPLVLVSFVDVGNQANQLDLTARRFHLGGNPQKDQRTEQEMRLQSRSRRSEKGAGERRNPNGNIFSGFDVKILAESFNIDTELARKLQSKNDRRERIVRVRDELQILSPSRIHEEERRHEYRRGYDYEEYNGMEETFCTLRMRHNIDRPSRADIFNPRGGRLTTVNSFNLPILRFLQLTAERGVLYKNAIMAPHFNLNSHSVIYITRGSGRCQIVDDFGRNVFDGEVQMGQLLVVPQNYAVVKQASSRGFEWIAVKTNDNAMRNPLAGRISAMRAMPEDLLANVFRISREQARNLKNNREEVTIFSTQSSQQGREY</sequence>
<keyword evidence="3 7" id="KW-0708">Seed storage protein</keyword>
<evidence type="ECO:0000313" key="11">
    <source>
        <dbReference type="Proteomes" id="UP000030645"/>
    </source>
</evidence>
<dbReference type="GO" id="GO:0043245">
    <property type="term" value="C:extraorganismal space"/>
    <property type="evidence" value="ECO:0007669"/>
    <property type="project" value="UniProtKB-ARBA"/>
</dbReference>
<keyword evidence="4 7" id="KW-1015">Disulfide bond</keyword>
<keyword evidence="2 7" id="KW-0758">Storage protein</keyword>
<feature type="signal peptide" evidence="7">
    <location>
        <begin position="1"/>
        <end position="22"/>
    </location>
</feature>
<accession>W9RPD8</accession>
<dbReference type="FunFam" id="2.60.120.10:FF:000073">
    <property type="entry name" value="Glycinin G1"/>
    <property type="match status" value="1"/>
</dbReference>
<feature type="region of interest" description="Disordered" evidence="8">
    <location>
        <begin position="131"/>
        <end position="151"/>
    </location>
</feature>
<dbReference type="GO" id="GO:0045735">
    <property type="term" value="F:nutrient reservoir activity"/>
    <property type="evidence" value="ECO:0007669"/>
    <property type="project" value="UniProtKB-KW"/>
</dbReference>
<comment type="subunit">
    <text evidence="5">Hexamer of two trimers; each subunit is composed of an acidic and a basic chain derived from a single precursor and linked by a disulfide bond.</text>
</comment>
<evidence type="ECO:0000256" key="6">
    <source>
        <dbReference type="ARBA" id="ARBA00081374"/>
    </source>
</evidence>
<evidence type="ECO:0000256" key="5">
    <source>
        <dbReference type="ARBA" id="ARBA00062468"/>
    </source>
</evidence>
<feature type="region of interest" description="Disordered" evidence="8">
    <location>
        <begin position="200"/>
        <end position="236"/>
    </location>
</feature>
<dbReference type="PANTHER" id="PTHR31189:SF48">
    <property type="entry name" value="LEGUMIN B"/>
    <property type="match status" value="1"/>
</dbReference>
<feature type="compositionally biased region" description="Low complexity" evidence="8">
    <location>
        <begin position="134"/>
        <end position="147"/>
    </location>
</feature>
<dbReference type="STRING" id="981085.W9RPD8"/>
<dbReference type="eggNOG" id="ENOG502QU1J">
    <property type="taxonomic scope" value="Eukaryota"/>
</dbReference>
<dbReference type="PANTHER" id="PTHR31189">
    <property type="entry name" value="OS03G0336100 PROTEIN-RELATED"/>
    <property type="match status" value="1"/>
</dbReference>
<evidence type="ECO:0000256" key="3">
    <source>
        <dbReference type="ARBA" id="ARBA00023129"/>
    </source>
</evidence>
<feature type="compositionally biased region" description="Basic and acidic residues" evidence="8">
    <location>
        <begin position="207"/>
        <end position="233"/>
    </location>
</feature>
<feature type="domain" description="Cupin type-1" evidence="9">
    <location>
        <begin position="318"/>
        <end position="467"/>
    </location>
</feature>
<dbReference type="AlphaFoldDB" id="W9RPD8"/>
<comment type="subunit">
    <text evidence="7">Hexamer; each subunit is composed of an acidic and a basic chain derived from a single precursor and linked by a disulfide bond.</text>
</comment>
<evidence type="ECO:0000256" key="1">
    <source>
        <dbReference type="ARBA" id="ARBA00007178"/>
    </source>
</evidence>
<comment type="function">
    <text evidence="7">Seed storage protein.</text>
</comment>
<evidence type="ECO:0000256" key="2">
    <source>
        <dbReference type="ARBA" id="ARBA00022761"/>
    </source>
</evidence>
<dbReference type="GO" id="GO:0034214">
    <property type="term" value="P:protein hexamerization"/>
    <property type="evidence" value="ECO:0007669"/>
    <property type="project" value="UniProtKB-ARBA"/>
</dbReference>
<organism evidence="10 11">
    <name type="scientific">Morus notabilis</name>
    <dbReference type="NCBI Taxonomy" id="981085"/>
    <lineage>
        <taxon>Eukaryota</taxon>
        <taxon>Viridiplantae</taxon>
        <taxon>Streptophyta</taxon>
        <taxon>Embryophyta</taxon>
        <taxon>Tracheophyta</taxon>
        <taxon>Spermatophyta</taxon>
        <taxon>Magnoliopsida</taxon>
        <taxon>eudicotyledons</taxon>
        <taxon>Gunneridae</taxon>
        <taxon>Pentapetalae</taxon>
        <taxon>rosids</taxon>
        <taxon>fabids</taxon>
        <taxon>Rosales</taxon>
        <taxon>Moraceae</taxon>
        <taxon>Moreae</taxon>
        <taxon>Morus</taxon>
    </lineage>
</organism>
<dbReference type="InterPro" id="IPR006044">
    <property type="entry name" value="11S_seedstore_pln"/>
</dbReference>
<feature type="domain" description="Cupin type-1" evidence="9">
    <location>
        <begin position="53"/>
        <end position="259"/>
    </location>
</feature>